<keyword evidence="3" id="KW-0547">Nucleotide-binding</keyword>
<proteinExistence type="predicted"/>
<evidence type="ECO:0000256" key="3">
    <source>
        <dbReference type="ARBA" id="ARBA00022741"/>
    </source>
</evidence>
<dbReference type="SMART" id="SM01002">
    <property type="entry name" value="AlaDh_PNT_C"/>
    <property type="match status" value="1"/>
</dbReference>
<dbReference type="Pfam" id="PF01262">
    <property type="entry name" value="AlaDh_PNT_C"/>
    <property type="match status" value="1"/>
</dbReference>
<evidence type="ECO:0000256" key="4">
    <source>
        <dbReference type="ARBA" id="ARBA00022857"/>
    </source>
</evidence>
<protein>
    <recommendedName>
        <fullName evidence="2">proton-translocating NAD(P)(+) transhydrogenase</fullName>
        <ecNumber evidence="2">7.1.1.1</ecNumber>
    </recommendedName>
</protein>
<accession>A0ABP5EBZ4</accession>
<name>A0ABP5EBZ4_9MICO</name>
<evidence type="ECO:0000256" key="5">
    <source>
        <dbReference type="ARBA" id="ARBA00022967"/>
    </source>
</evidence>
<feature type="domain" description="Alanine dehydrogenase/pyridine nucleotide transhydrogenase NAD(H)-binding" evidence="9">
    <location>
        <begin position="148"/>
        <end position="308"/>
    </location>
</feature>
<comment type="catalytic activity">
    <reaction evidence="7">
        <text>NAD(+) + NADPH + H(+)(in) = NADH + NADP(+) + H(+)(out)</text>
        <dbReference type="Rhea" id="RHEA:47992"/>
        <dbReference type="ChEBI" id="CHEBI:15378"/>
        <dbReference type="ChEBI" id="CHEBI:57540"/>
        <dbReference type="ChEBI" id="CHEBI:57783"/>
        <dbReference type="ChEBI" id="CHEBI:57945"/>
        <dbReference type="ChEBI" id="CHEBI:58349"/>
        <dbReference type="EC" id="7.1.1.1"/>
    </reaction>
</comment>
<feature type="compositionally biased region" description="Low complexity" evidence="8">
    <location>
        <begin position="387"/>
        <end position="400"/>
    </location>
</feature>
<dbReference type="Pfam" id="PF05222">
    <property type="entry name" value="AlaDh_PNT_N"/>
    <property type="match status" value="1"/>
</dbReference>
<evidence type="ECO:0000259" key="9">
    <source>
        <dbReference type="SMART" id="SM01002"/>
    </source>
</evidence>
<reference evidence="12" key="1">
    <citation type="journal article" date="2019" name="Int. J. Syst. Evol. Microbiol.">
        <title>The Global Catalogue of Microorganisms (GCM) 10K type strain sequencing project: providing services to taxonomists for standard genome sequencing and annotation.</title>
        <authorList>
            <consortium name="The Broad Institute Genomics Platform"/>
            <consortium name="The Broad Institute Genome Sequencing Center for Infectious Disease"/>
            <person name="Wu L."/>
            <person name="Ma J."/>
        </authorList>
    </citation>
    <scope>NUCLEOTIDE SEQUENCE [LARGE SCALE GENOMIC DNA]</scope>
    <source>
        <strain evidence="12">JCM 14902</strain>
    </source>
</reference>
<evidence type="ECO:0000313" key="11">
    <source>
        <dbReference type="EMBL" id="GAA1994358.1"/>
    </source>
</evidence>
<dbReference type="EC" id="7.1.1.1" evidence="2"/>
<organism evidence="11 12">
    <name type="scientific">Microbacterium pumilum</name>
    <dbReference type="NCBI Taxonomy" id="344165"/>
    <lineage>
        <taxon>Bacteria</taxon>
        <taxon>Bacillati</taxon>
        <taxon>Actinomycetota</taxon>
        <taxon>Actinomycetes</taxon>
        <taxon>Micrococcales</taxon>
        <taxon>Microbacteriaceae</taxon>
        <taxon>Microbacterium</taxon>
    </lineage>
</organism>
<dbReference type="SUPFAM" id="SSF51735">
    <property type="entry name" value="NAD(P)-binding Rossmann-fold domains"/>
    <property type="match status" value="1"/>
</dbReference>
<keyword evidence="12" id="KW-1185">Reference proteome</keyword>
<dbReference type="Gene3D" id="3.40.50.720">
    <property type="entry name" value="NAD(P)-binding Rossmann-like Domain"/>
    <property type="match status" value="2"/>
</dbReference>
<evidence type="ECO:0000256" key="7">
    <source>
        <dbReference type="ARBA" id="ARBA00048202"/>
    </source>
</evidence>
<dbReference type="PANTHER" id="PTHR10160:SF19">
    <property type="entry name" value="PROTON-TRANSLOCATING NAD(P)(+) TRANSHYDROGENASE"/>
    <property type="match status" value="1"/>
</dbReference>
<dbReference type="Proteomes" id="UP001500326">
    <property type="component" value="Unassembled WGS sequence"/>
</dbReference>
<evidence type="ECO:0000256" key="6">
    <source>
        <dbReference type="ARBA" id="ARBA00023027"/>
    </source>
</evidence>
<feature type="domain" description="Alanine dehydrogenase/pyridine nucleotide transhydrogenase N-terminal" evidence="10">
    <location>
        <begin position="6"/>
        <end position="139"/>
    </location>
</feature>
<dbReference type="CDD" id="cd05304">
    <property type="entry name" value="Rubrum_tdh"/>
    <property type="match status" value="1"/>
</dbReference>
<dbReference type="InterPro" id="IPR007886">
    <property type="entry name" value="AlaDH/PNT_N"/>
</dbReference>
<feature type="compositionally biased region" description="Low complexity" evidence="8">
    <location>
        <begin position="414"/>
        <end position="424"/>
    </location>
</feature>
<keyword evidence="6" id="KW-0520">NAD</keyword>
<dbReference type="SMART" id="SM01003">
    <property type="entry name" value="AlaDh_PNT_N"/>
    <property type="match status" value="1"/>
</dbReference>
<dbReference type="InterPro" id="IPR007698">
    <property type="entry name" value="AlaDH/PNT_NAD(H)-bd"/>
</dbReference>
<dbReference type="PANTHER" id="PTHR10160">
    <property type="entry name" value="NAD(P) TRANSHYDROGENASE"/>
    <property type="match status" value="1"/>
</dbReference>
<evidence type="ECO:0000313" key="12">
    <source>
        <dbReference type="Proteomes" id="UP001500326"/>
    </source>
</evidence>
<sequence length="431" mass="43791">MPVVVRVRAERSPGEKRVAASPESVRKLVAIGAAVEVESGAGADALVSDAAYRDAGATIIEPGTPLADGILFHVRPLTPPELAALPAGTVTIGVDDPFQHSDSVVAARDAGVTSFALDLLPRISRAQSMDVLSSQSLIAGYRLVTLAADAFGRMFGMTMTAAGTLAPARVLVLGAGVAGLQAIATAKRLGGVVSANDVRAASADEVRSVGGTFIDLDLGTADASGGYAKELAEDRARRQQELLAPHVAASDIVITTAAVPGRAAPRLVTGAMVAAMKPGSVLVDLAADSGGNIEGSVAGERRAVAVAGGIATLIGARDIQSDLSPDASKLYAMNCANFAALIVKEGELVLDFADELVAGSAVTHNGRIVSERVAAALPVPVPELVEGPEPAPVPELVEGPEPAPVPELVERPEPAAVPELVEGPQTIEERA</sequence>
<evidence type="ECO:0000256" key="8">
    <source>
        <dbReference type="SAM" id="MobiDB-lite"/>
    </source>
</evidence>
<evidence type="ECO:0000256" key="1">
    <source>
        <dbReference type="ARBA" id="ARBA00003943"/>
    </source>
</evidence>
<dbReference type="RefSeq" id="WP_344064655.1">
    <property type="nucleotide sequence ID" value="NZ_BAAAOH010000001.1"/>
</dbReference>
<dbReference type="InterPro" id="IPR036291">
    <property type="entry name" value="NAD(P)-bd_dom_sf"/>
</dbReference>
<gene>
    <name evidence="11" type="ORF">GCM10009777_32560</name>
</gene>
<comment type="function">
    <text evidence="1">The transhydrogenation between NADH and NADP is coupled to respiration and ATP hydrolysis and functions as a proton pump across the membrane.</text>
</comment>
<evidence type="ECO:0000256" key="2">
    <source>
        <dbReference type="ARBA" id="ARBA00012943"/>
    </source>
</evidence>
<evidence type="ECO:0000259" key="10">
    <source>
        <dbReference type="SMART" id="SM01003"/>
    </source>
</evidence>
<dbReference type="EMBL" id="BAAAOH010000001">
    <property type="protein sequence ID" value="GAA1994358.1"/>
    <property type="molecule type" value="Genomic_DNA"/>
</dbReference>
<keyword evidence="5" id="KW-1278">Translocase</keyword>
<feature type="region of interest" description="Disordered" evidence="8">
    <location>
        <begin position="387"/>
        <end position="431"/>
    </location>
</feature>
<keyword evidence="4" id="KW-0521">NADP</keyword>
<comment type="caution">
    <text evidence="11">The sequence shown here is derived from an EMBL/GenBank/DDBJ whole genome shotgun (WGS) entry which is preliminary data.</text>
</comment>
<dbReference type="SUPFAM" id="SSF52283">
    <property type="entry name" value="Formate/glycerate dehydrogenase catalytic domain-like"/>
    <property type="match status" value="1"/>
</dbReference>